<protein>
    <recommendedName>
        <fullName evidence="5">AAA+ ATPase domain-containing protein</fullName>
    </recommendedName>
</protein>
<evidence type="ECO:0000313" key="6">
    <source>
        <dbReference type="EMBL" id="GAA2259129.1"/>
    </source>
</evidence>
<dbReference type="SUPFAM" id="SSF48024">
    <property type="entry name" value="N-terminal domain of DnaB helicase"/>
    <property type="match status" value="1"/>
</dbReference>
<dbReference type="EMBL" id="BAAATR010000024">
    <property type="protein sequence ID" value="GAA2259129.1"/>
    <property type="molecule type" value="Genomic_DNA"/>
</dbReference>
<evidence type="ECO:0000256" key="2">
    <source>
        <dbReference type="ARBA" id="ARBA00022705"/>
    </source>
</evidence>
<evidence type="ECO:0000259" key="5">
    <source>
        <dbReference type="SMART" id="SM00382"/>
    </source>
</evidence>
<feature type="region of interest" description="Disordered" evidence="4">
    <location>
        <begin position="1"/>
        <end position="29"/>
    </location>
</feature>
<keyword evidence="3" id="KW-0238">DNA-binding</keyword>
<organism evidence="6 7">
    <name type="scientific">Kitasatospora cystarginea</name>
    <dbReference type="NCBI Taxonomy" id="58350"/>
    <lineage>
        <taxon>Bacteria</taxon>
        <taxon>Bacillati</taxon>
        <taxon>Actinomycetota</taxon>
        <taxon>Actinomycetes</taxon>
        <taxon>Kitasatosporales</taxon>
        <taxon>Streptomycetaceae</taxon>
        <taxon>Kitasatospora</taxon>
    </lineage>
</organism>
<dbReference type="Pfam" id="PF00772">
    <property type="entry name" value="DnaB"/>
    <property type="match status" value="1"/>
</dbReference>
<dbReference type="SMART" id="SM00382">
    <property type="entry name" value="AAA"/>
    <property type="match status" value="1"/>
</dbReference>
<dbReference type="PANTHER" id="PTHR30153">
    <property type="entry name" value="REPLICATIVE DNA HELICASE DNAB"/>
    <property type="match status" value="1"/>
</dbReference>
<dbReference type="Gene3D" id="1.10.860.10">
    <property type="entry name" value="DNAb Helicase, Chain A"/>
    <property type="match status" value="1"/>
</dbReference>
<dbReference type="InterPro" id="IPR003593">
    <property type="entry name" value="AAA+_ATPase"/>
</dbReference>
<feature type="domain" description="AAA+ ATPase" evidence="5">
    <location>
        <begin position="218"/>
        <end position="470"/>
    </location>
</feature>
<dbReference type="PANTHER" id="PTHR30153:SF2">
    <property type="entry name" value="REPLICATIVE DNA HELICASE"/>
    <property type="match status" value="1"/>
</dbReference>
<sequence length="516" mass="55275">MSKRTFPVPRTAPPFSCDDPASSTWSGLGGLPPPPHDLDAEAMVLGTGMFQPEAIDLMRPVLQPGDFYRPAHGDIWRALLALRDDGSPTDPTAVGAQLARGGNLSRVGGQSYLHRLSTAAIPAPGADYHAHIVREKAELRRWQAMAVRLLQQTDSEGADPEQIRAVLDAELSSAADRGIGLQGQRLTRFAVDGWSFVQDLGTQAEPIWGSHEQTAWAAGESLMLVGPPGVGKTTIAHQIVLARLGLLSAVLDMPVAEGERVLYLAMDRPPQIARAFARRVTPADKRHLAERLVFWTGPLPASLDKEPNLLAELAAAHRADTVVIDSLKDVVGKLTDDEAGLAYNNARQRLLRGGTQLLELHHQRKSGGDAKRGERPVLDRVYGSAWFTAGAGSVLFLSGAAGDPVVKLHQLKTVTGDVGPLSVVHDHTRGTSTVDTFLDPETILKTAPQGLTARELASRLTGEAEPERSDVEKARRRLEALVKAGKATKQDGFAGGTGGGQQTRYRATARHIAAVS</sequence>
<dbReference type="InterPro" id="IPR027417">
    <property type="entry name" value="P-loop_NTPase"/>
</dbReference>
<accession>A0ABN3EIA1</accession>
<evidence type="ECO:0000256" key="3">
    <source>
        <dbReference type="ARBA" id="ARBA00023125"/>
    </source>
</evidence>
<dbReference type="Pfam" id="PF13481">
    <property type="entry name" value="AAA_25"/>
    <property type="match status" value="1"/>
</dbReference>
<gene>
    <name evidence="6" type="ORF">GCM10010430_48970</name>
</gene>
<dbReference type="InterPro" id="IPR036185">
    <property type="entry name" value="DNA_heli_DnaB-like_N_sf"/>
</dbReference>
<evidence type="ECO:0000256" key="1">
    <source>
        <dbReference type="ARBA" id="ARBA00022515"/>
    </source>
</evidence>
<dbReference type="InterPro" id="IPR007693">
    <property type="entry name" value="DNA_helicase_DnaB-like_N"/>
</dbReference>
<evidence type="ECO:0000256" key="4">
    <source>
        <dbReference type="SAM" id="MobiDB-lite"/>
    </source>
</evidence>
<dbReference type="Gene3D" id="3.40.50.300">
    <property type="entry name" value="P-loop containing nucleotide triphosphate hydrolases"/>
    <property type="match status" value="1"/>
</dbReference>
<keyword evidence="2" id="KW-0235">DNA replication</keyword>
<dbReference type="RefSeq" id="WP_344638658.1">
    <property type="nucleotide sequence ID" value="NZ_BAAATR010000024.1"/>
</dbReference>
<comment type="caution">
    <text evidence="6">The sequence shown here is derived from an EMBL/GenBank/DDBJ whole genome shotgun (WGS) entry which is preliminary data.</text>
</comment>
<dbReference type="InterPro" id="IPR016136">
    <property type="entry name" value="DNA_helicase_N/primase_C"/>
</dbReference>
<evidence type="ECO:0000313" key="7">
    <source>
        <dbReference type="Proteomes" id="UP001500305"/>
    </source>
</evidence>
<reference evidence="6 7" key="1">
    <citation type="journal article" date="2019" name="Int. J. Syst. Evol. Microbiol.">
        <title>The Global Catalogue of Microorganisms (GCM) 10K type strain sequencing project: providing services to taxonomists for standard genome sequencing and annotation.</title>
        <authorList>
            <consortium name="The Broad Institute Genomics Platform"/>
            <consortium name="The Broad Institute Genome Sequencing Center for Infectious Disease"/>
            <person name="Wu L."/>
            <person name="Ma J."/>
        </authorList>
    </citation>
    <scope>NUCLEOTIDE SEQUENCE [LARGE SCALE GENOMIC DNA]</scope>
    <source>
        <strain evidence="6 7">JCM 7356</strain>
    </source>
</reference>
<name>A0ABN3EIA1_9ACTN</name>
<keyword evidence="1" id="KW-0639">Primosome</keyword>
<keyword evidence="7" id="KW-1185">Reference proteome</keyword>
<proteinExistence type="predicted"/>
<dbReference type="SUPFAM" id="SSF52540">
    <property type="entry name" value="P-loop containing nucleoside triphosphate hydrolases"/>
    <property type="match status" value="1"/>
</dbReference>
<dbReference type="Proteomes" id="UP001500305">
    <property type="component" value="Unassembled WGS sequence"/>
</dbReference>